<evidence type="ECO:0000256" key="1">
    <source>
        <dbReference type="SAM" id="MobiDB-lite"/>
    </source>
</evidence>
<evidence type="ECO:0000313" key="3">
    <source>
        <dbReference type="EMBL" id="MDN4507476.1"/>
    </source>
</evidence>
<name>A0ABT8H4S6_9ACTN</name>
<evidence type="ECO:0000313" key="4">
    <source>
        <dbReference type="Proteomes" id="UP001172702"/>
    </source>
</evidence>
<keyword evidence="4" id="KW-1185">Reference proteome</keyword>
<accession>A0ABT8H4S6</accession>
<keyword evidence="2" id="KW-1133">Transmembrane helix</keyword>
<dbReference type="EMBL" id="JAUHTB010000025">
    <property type="protein sequence ID" value="MDN4507476.1"/>
    <property type="molecule type" value="Genomic_DNA"/>
</dbReference>
<proteinExistence type="predicted"/>
<dbReference type="RefSeq" id="WP_269529361.1">
    <property type="nucleotide sequence ID" value="NZ_JAUHTB010000025.1"/>
</dbReference>
<gene>
    <name evidence="3" type="ORF">QYF62_15635</name>
</gene>
<feature type="region of interest" description="Disordered" evidence="1">
    <location>
        <begin position="184"/>
        <end position="208"/>
    </location>
</feature>
<evidence type="ECO:0000256" key="2">
    <source>
        <dbReference type="SAM" id="Phobius"/>
    </source>
</evidence>
<reference evidence="3 4" key="1">
    <citation type="submission" date="2023-07" db="EMBL/GenBank/DDBJ databases">
        <title>Strategy for survival of the halotoleranting strain Dietzia MX2 from the Yakshinskoe mineral salts deposit.</title>
        <authorList>
            <person name="Kharitonova M.A."/>
            <person name="Kupriyanova-Ashina F.G."/>
            <person name="Shakirov T.R."/>
            <person name="Vafina M.S."/>
            <person name="Ilinskaya O.N."/>
        </authorList>
    </citation>
    <scope>NUCLEOTIDE SEQUENCE [LARGE SCALE GENOMIC DNA]</scope>
    <source>
        <strain evidence="3 4">MX2</strain>
    </source>
</reference>
<dbReference type="Proteomes" id="UP001172702">
    <property type="component" value="Unassembled WGS sequence"/>
</dbReference>
<feature type="transmembrane region" description="Helical" evidence="2">
    <location>
        <begin position="6"/>
        <end position="29"/>
    </location>
</feature>
<comment type="caution">
    <text evidence="3">The sequence shown here is derived from an EMBL/GenBank/DDBJ whole genome shotgun (WGS) entry which is preliminary data.</text>
</comment>
<protein>
    <recommendedName>
        <fullName evidence="5">DUF4760 domain-containing protein</fullName>
    </recommendedName>
</protein>
<dbReference type="Pfam" id="PF15956">
    <property type="entry name" value="DUF4760"/>
    <property type="match status" value="1"/>
</dbReference>
<keyword evidence="2" id="KW-0812">Transmembrane</keyword>
<organism evidence="3 4">
    <name type="scientific">Dietzia maris</name>
    <dbReference type="NCBI Taxonomy" id="37915"/>
    <lineage>
        <taxon>Bacteria</taxon>
        <taxon>Bacillati</taxon>
        <taxon>Actinomycetota</taxon>
        <taxon>Actinomycetes</taxon>
        <taxon>Mycobacteriales</taxon>
        <taxon>Dietziaceae</taxon>
        <taxon>Dietzia</taxon>
    </lineage>
</organism>
<dbReference type="InterPro" id="IPR031876">
    <property type="entry name" value="DUF4760"/>
</dbReference>
<keyword evidence="2" id="KW-0472">Membrane</keyword>
<evidence type="ECO:0008006" key="5">
    <source>
        <dbReference type="Google" id="ProtNLM"/>
    </source>
</evidence>
<sequence length="208" mass="23030">MGIEAWTAIAAISAAAGVLVAFVALIFAYKSFRSSWLTLEETRKSNNQAIHLAQSDHDRRKLEATFGAVARYNERVASCWDAIDKAAKASNLRLDEYLIRNPGGPDKRSVPTLLRETELVCLGARQNAYSIDAVREIAKPTFIQVWKLNEKYIQDVRLGRGKHANKPDQPRAYGNLEWAVKAFDNSPSQPIPGALSQDVGGADEPKKH</sequence>